<sequence>MVGTQLKASNWERLPRGRSSPLGDACFLCRYIADDKASNLGVAYVHKKHGAPIDTCTGSIRCMSEHHAMEITPSRWQWHKTKDWLHFYFFVGAIPVAAFVFYMNVFIGPATLQEIPEGYIPKQWEYYRTPVVRFFSRYFYPNIQMEYEKLLHKTHVANVKRQLFALEKQIQTLIQEHQDYRYWSYTSSNEQNLIELRKIIDESVK</sequence>
<evidence type="ECO:0000256" key="3">
    <source>
        <dbReference type="ARBA" id="ARBA00007152"/>
    </source>
</evidence>
<proteinExistence type="inferred from homology"/>
<organism evidence="18 19">
    <name type="scientific">Melipona quadrifasciata</name>
    <dbReference type="NCBI Taxonomy" id="166423"/>
    <lineage>
        <taxon>Eukaryota</taxon>
        <taxon>Metazoa</taxon>
        <taxon>Ecdysozoa</taxon>
        <taxon>Arthropoda</taxon>
        <taxon>Hexapoda</taxon>
        <taxon>Insecta</taxon>
        <taxon>Pterygota</taxon>
        <taxon>Neoptera</taxon>
        <taxon>Endopterygota</taxon>
        <taxon>Hymenoptera</taxon>
        <taxon>Apocrita</taxon>
        <taxon>Aculeata</taxon>
        <taxon>Apoidea</taxon>
        <taxon>Anthophila</taxon>
        <taxon>Apidae</taxon>
        <taxon>Melipona</taxon>
    </lineage>
</organism>
<keyword evidence="11" id="KW-0249">Electron transport</keyword>
<reference evidence="18 19" key="1">
    <citation type="submission" date="2015-07" db="EMBL/GenBank/DDBJ databases">
        <title>The genome of Melipona quadrifasciata.</title>
        <authorList>
            <person name="Pan H."/>
            <person name="Kapheim K."/>
        </authorList>
    </citation>
    <scope>NUCLEOTIDE SEQUENCE [LARGE SCALE GENOMIC DNA]</scope>
    <source>
        <strain evidence="18">0111107301</strain>
        <tissue evidence="18">Whole body</tissue>
    </source>
</reference>
<keyword evidence="9" id="KW-0999">Mitochondrion inner membrane</keyword>
<comment type="subunit">
    <text evidence="4">Complex I is composed of 45 different subunits.</text>
</comment>
<evidence type="ECO:0000256" key="7">
    <source>
        <dbReference type="ARBA" id="ARBA00022660"/>
    </source>
</evidence>
<keyword evidence="18" id="KW-0830">Ubiquinone</keyword>
<dbReference type="AlphaFoldDB" id="A0A0M9AAP8"/>
<evidence type="ECO:0000256" key="8">
    <source>
        <dbReference type="ARBA" id="ARBA00022692"/>
    </source>
</evidence>
<keyword evidence="12 17" id="KW-1133">Transmembrane helix</keyword>
<evidence type="ECO:0000256" key="16">
    <source>
        <dbReference type="ARBA" id="ARBA00032550"/>
    </source>
</evidence>
<evidence type="ECO:0000256" key="12">
    <source>
        <dbReference type="ARBA" id="ARBA00022989"/>
    </source>
</evidence>
<evidence type="ECO:0000256" key="6">
    <source>
        <dbReference type="ARBA" id="ARBA00022448"/>
    </source>
</evidence>
<evidence type="ECO:0000256" key="15">
    <source>
        <dbReference type="ARBA" id="ARBA00032395"/>
    </source>
</evidence>
<comment type="subcellular location">
    <subcellularLocation>
        <location evidence="2">Mitochondrion inner membrane</location>
        <topology evidence="2">Single-pass membrane protein</topology>
    </subcellularLocation>
</comment>
<keyword evidence="13" id="KW-0496">Mitochondrion</keyword>
<evidence type="ECO:0000256" key="9">
    <source>
        <dbReference type="ARBA" id="ARBA00022792"/>
    </source>
</evidence>
<keyword evidence="6" id="KW-0813">Transport</keyword>
<accession>A0A0M9AAP8</accession>
<gene>
    <name evidence="18" type="ORF">WN51_02678</name>
</gene>
<name>A0A0M9AAP8_9HYME</name>
<comment type="similarity">
    <text evidence="3">Belongs to the complex I NDUFB5 subunit family.</text>
</comment>
<dbReference type="GO" id="GO:0005743">
    <property type="term" value="C:mitochondrial inner membrane"/>
    <property type="evidence" value="ECO:0007669"/>
    <property type="project" value="UniProtKB-SubCell"/>
</dbReference>
<dbReference type="STRING" id="166423.A0A0M9AAP8"/>
<evidence type="ECO:0000313" key="19">
    <source>
        <dbReference type="Proteomes" id="UP000053105"/>
    </source>
</evidence>
<dbReference type="OrthoDB" id="9995605at2759"/>
<evidence type="ECO:0000256" key="1">
    <source>
        <dbReference type="ARBA" id="ARBA00003195"/>
    </source>
</evidence>
<keyword evidence="7" id="KW-0679">Respiratory chain</keyword>
<evidence type="ECO:0000256" key="14">
    <source>
        <dbReference type="ARBA" id="ARBA00023136"/>
    </source>
</evidence>
<protein>
    <recommendedName>
        <fullName evidence="5">NADH dehydrogenase [ubiquinone] 1 beta subcomplex subunit 5, mitochondrial</fullName>
    </recommendedName>
    <alternativeName>
        <fullName evidence="16">Complex I-SGDH</fullName>
    </alternativeName>
    <alternativeName>
        <fullName evidence="15">NADH-ubiquinone oxidoreductase SGDH subunit</fullName>
    </alternativeName>
</protein>
<keyword evidence="19" id="KW-1185">Reference proteome</keyword>
<keyword evidence="8 17" id="KW-0812">Transmembrane</keyword>
<dbReference type="PANTHER" id="PTHR13178">
    <property type="entry name" value="NADH-UBIQUINONE OXIDOREDUCTASE SGDH SUBUNIT"/>
    <property type="match status" value="1"/>
</dbReference>
<dbReference type="PANTHER" id="PTHR13178:SF0">
    <property type="entry name" value="NADH DEHYDROGENASE [UBIQUINONE] 1 BETA SUBCOMPLEX SUBUNIT 5, MITOCHONDRIAL"/>
    <property type="match status" value="1"/>
</dbReference>
<evidence type="ECO:0000256" key="13">
    <source>
        <dbReference type="ARBA" id="ARBA00023128"/>
    </source>
</evidence>
<dbReference type="InterPro" id="IPR019173">
    <property type="entry name" value="NADH_UbQ_OxRdtase_B5_su"/>
</dbReference>
<evidence type="ECO:0000256" key="5">
    <source>
        <dbReference type="ARBA" id="ARBA00015175"/>
    </source>
</evidence>
<evidence type="ECO:0000256" key="17">
    <source>
        <dbReference type="SAM" id="Phobius"/>
    </source>
</evidence>
<evidence type="ECO:0000256" key="10">
    <source>
        <dbReference type="ARBA" id="ARBA00022946"/>
    </source>
</evidence>
<comment type="function">
    <text evidence="1">Accessory subunit of the mitochondrial membrane respiratory chain NADH dehydrogenase (Complex I), that is believed not to be involved in catalysis. Complex I functions in the transfer of electrons from NADH to the respiratory chain. The immediate electron acceptor for the enzyme is believed to be ubiquinone.</text>
</comment>
<dbReference type="Pfam" id="PF09781">
    <property type="entry name" value="NDUF_B5"/>
    <property type="match status" value="1"/>
</dbReference>
<dbReference type="EMBL" id="KQ435711">
    <property type="protein sequence ID" value="KOX79413.1"/>
    <property type="molecule type" value="Genomic_DNA"/>
</dbReference>
<evidence type="ECO:0000313" key="18">
    <source>
        <dbReference type="EMBL" id="KOX79413.1"/>
    </source>
</evidence>
<feature type="transmembrane region" description="Helical" evidence="17">
    <location>
        <begin position="85"/>
        <end position="107"/>
    </location>
</feature>
<dbReference type="Proteomes" id="UP000053105">
    <property type="component" value="Unassembled WGS sequence"/>
</dbReference>
<evidence type="ECO:0000256" key="11">
    <source>
        <dbReference type="ARBA" id="ARBA00022982"/>
    </source>
</evidence>
<keyword evidence="10" id="KW-0809">Transit peptide</keyword>
<evidence type="ECO:0000256" key="4">
    <source>
        <dbReference type="ARBA" id="ARBA00011533"/>
    </source>
</evidence>
<keyword evidence="14 17" id="KW-0472">Membrane</keyword>
<evidence type="ECO:0000256" key="2">
    <source>
        <dbReference type="ARBA" id="ARBA00004434"/>
    </source>
</evidence>